<proteinExistence type="predicted"/>
<feature type="compositionally biased region" description="Polar residues" evidence="1">
    <location>
        <begin position="21"/>
        <end position="45"/>
    </location>
</feature>
<protein>
    <submittedName>
        <fullName evidence="2">Uncharacterized protein</fullName>
    </submittedName>
</protein>
<feature type="region of interest" description="Disordered" evidence="1">
    <location>
        <begin position="17"/>
        <end position="45"/>
    </location>
</feature>
<evidence type="ECO:0000256" key="1">
    <source>
        <dbReference type="SAM" id="MobiDB-lite"/>
    </source>
</evidence>
<name>A0A3S5FC87_9PLAT</name>
<gene>
    <name evidence="2" type="ORF">PXEA_LOCUS4397</name>
</gene>
<comment type="caution">
    <text evidence="2">The sequence shown here is derived from an EMBL/GenBank/DDBJ whole genome shotgun (WGS) entry which is preliminary data.</text>
</comment>
<reference evidence="2" key="1">
    <citation type="submission" date="2018-11" db="EMBL/GenBank/DDBJ databases">
        <authorList>
            <consortium name="Pathogen Informatics"/>
        </authorList>
    </citation>
    <scope>NUCLEOTIDE SEQUENCE</scope>
</reference>
<sequence length="126" mass="13580">MAFANFQPTCGQLVHAHGDRMSSSSSAQPAYGDSNSGTSAYPNRTSGAHRLMLDLLREKFSSLALDAQSAFSPDTPSLSPYEETKIASLQGPAGTWPSNFHARMNANNRFTLSSLWSPKRGKLSSI</sequence>
<keyword evidence="3" id="KW-1185">Reference proteome</keyword>
<dbReference type="AlphaFoldDB" id="A0A3S5FC87"/>
<dbReference type="Proteomes" id="UP000784294">
    <property type="component" value="Unassembled WGS sequence"/>
</dbReference>
<evidence type="ECO:0000313" key="2">
    <source>
        <dbReference type="EMBL" id="VEL10957.1"/>
    </source>
</evidence>
<organism evidence="2 3">
    <name type="scientific">Protopolystoma xenopodis</name>
    <dbReference type="NCBI Taxonomy" id="117903"/>
    <lineage>
        <taxon>Eukaryota</taxon>
        <taxon>Metazoa</taxon>
        <taxon>Spiralia</taxon>
        <taxon>Lophotrochozoa</taxon>
        <taxon>Platyhelminthes</taxon>
        <taxon>Monogenea</taxon>
        <taxon>Polyopisthocotylea</taxon>
        <taxon>Polystomatidea</taxon>
        <taxon>Polystomatidae</taxon>
        <taxon>Protopolystoma</taxon>
    </lineage>
</organism>
<evidence type="ECO:0000313" key="3">
    <source>
        <dbReference type="Proteomes" id="UP000784294"/>
    </source>
</evidence>
<dbReference type="EMBL" id="CAAALY010010395">
    <property type="protein sequence ID" value="VEL10957.1"/>
    <property type="molecule type" value="Genomic_DNA"/>
</dbReference>
<accession>A0A3S5FC87</accession>